<proteinExistence type="predicted"/>
<evidence type="ECO:0000313" key="2">
    <source>
        <dbReference type="EMBL" id="QHA08833.1"/>
    </source>
</evidence>
<dbReference type="Proteomes" id="UP000436138">
    <property type="component" value="Chromosome"/>
</dbReference>
<reference evidence="2 3" key="1">
    <citation type="submission" date="2019-12" db="EMBL/GenBank/DDBJ databases">
        <title>Streptomyces sp. strain T44 isolated from rhizosphere soil of Broussonetia papyrifera.</title>
        <authorList>
            <person name="Mo P."/>
        </authorList>
    </citation>
    <scope>NUCLEOTIDE SEQUENCE [LARGE SCALE GENOMIC DNA]</scope>
    <source>
        <strain evidence="2 3">T44</strain>
    </source>
</reference>
<dbReference type="EMBL" id="CP047020">
    <property type="protein sequence ID" value="QHA08833.1"/>
    <property type="molecule type" value="Genomic_DNA"/>
</dbReference>
<gene>
    <name evidence="2" type="ORF">GQF42_41240</name>
</gene>
<dbReference type="RefSeq" id="WP_158928635.1">
    <property type="nucleotide sequence ID" value="NZ_CP047020.1"/>
</dbReference>
<evidence type="ECO:0000256" key="1">
    <source>
        <dbReference type="SAM" id="MobiDB-lite"/>
    </source>
</evidence>
<keyword evidence="3" id="KW-1185">Reference proteome</keyword>
<evidence type="ECO:0000313" key="3">
    <source>
        <dbReference type="Proteomes" id="UP000436138"/>
    </source>
</evidence>
<name>A0A6I6N7C8_9ACTN</name>
<dbReference type="KEGG" id="sbro:GQF42_41240"/>
<dbReference type="AlphaFoldDB" id="A0A6I6N7C8"/>
<feature type="compositionally biased region" description="Low complexity" evidence="1">
    <location>
        <begin position="141"/>
        <end position="152"/>
    </location>
</feature>
<organism evidence="2 3">
    <name type="scientific">Streptomyces broussonetiae</name>
    <dbReference type="NCBI Taxonomy" id="2686304"/>
    <lineage>
        <taxon>Bacteria</taxon>
        <taxon>Bacillati</taxon>
        <taxon>Actinomycetota</taxon>
        <taxon>Actinomycetes</taxon>
        <taxon>Kitasatosporales</taxon>
        <taxon>Streptomycetaceae</taxon>
        <taxon>Streptomyces</taxon>
    </lineage>
</organism>
<accession>A0A6I6N7C8</accession>
<feature type="region of interest" description="Disordered" evidence="1">
    <location>
        <begin position="113"/>
        <end position="163"/>
    </location>
</feature>
<protein>
    <submittedName>
        <fullName evidence="2">Uncharacterized protein</fullName>
    </submittedName>
</protein>
<sequence>MARILIRGDDLVVRLARWERAVVRRGDVRVPLAAVRRVTVEPDWWRALRGSQERGIRIPGVLCLGARGHQGGKDFVAVRPGRSVVCVELWASAPFRLLAVAGRSDREARAVARELRRSAPKTDTSTPCRQPLPVPEEAEDGPAATPAPEPAAVTRVAHRALPA</sequence>